<evidence type="ECO:0000256" key="1">
    <source>
        <dbReference type="ARBA" id="ARBA00006432"/>
    </source>
</evidence>
<dbReference type="NCBIfam" id="TIGR01217">
    <property type="entry name" value="ac_ac_CoA_syn"/>
    <property type="match status" value="1"/>
</dbReference>
<keyword evidence="2" id="KW-0436">Ligase</keyword>
<dbReference type="InterPro" id="IPR045851">
    <property type="entry name" value="AMP-bd_C_sf"/>
</dbReference>
<organism evidence="8 9">
    <name type="scientific">Pseudarcicella hirudinis</name>
    <dbReference type="NCBI Taxonomy" id="1079859"/>
    <lineage>
        <taxon>Bacteria</taxon>
        <taxon>Pseudomonadati</taxon>
        <taxon>Bacteroidota</taxon>
        <taxon>Cytophagia</taxon>
        <taxon>Cytophagales</taxon>
        <taxon>Flectobacillaceae</taxon>
        <taxon>Pseudarcicella</taxon>
    </lineage>
</organism>
<evidence type="ECO:0000256" key="2">
    <source>
        <dbReference type="ARBA" id="ARBA00022598"/>
    </source>
</evidence>
<evidence type="ECO:0000259" key="5">
    <source>
        <dbReference type="Pfam" id="PF00501"/>
    </source>
</evidence>
<keyword evidence="3" id="KW-0547">Nucleotide-binding</keyword>
<protein>
    <submittedName>
        <fullName evidence="8">Acetoacetyl-CoA synthetase</fullName>
    </submittedName>
</protein>
<dbReference type="GO" id="GO:0006629">
    <property type="term" value="P:lipid metabolic process"/>
    <property type="evidence" value="ECO:0007669"/>
    <property type="project" value="InterPro"/>
</dbReference>
<dbReference type="Pfam" id="PF16177">
    <property type="entry name" value="ACAS_N"/>
    <property type="match status" value="1"/>
</dbReference>
<dbReference type="PROSITE" id="PS00455">
    <property type="entry name" value="AMP_BINDING"/>
    <property type="match status" value="1"/>
</dbReference>
<evidence type="ECO:0000313" key="8">
    <source>
        <dbReference type="EMBL" id="SFP10552.1"/>
    </source>
</evidence>
<dbReference type="SUPFAM" id="SSF56801">
    <property type="entry name" value="Acetyl-CoA synthetase-like"/>
    <property type="match status" value="1"/>
</dbReference>
<reference evidence="8 9" key="1">
    <citation type="submission" date="2016-10" db="EMBL/GenBank/DDBJ databases">
        <authorList>
            <person name="de Groot N.N."/>
        </authorList>
    </citation>
    <scope>NUCLEOTIDE SEQUENCE [LARGE SCALE GENOMIC DNA]</scope>
    <source>
        <strain evidence="9">E92,LMG 26720,CCM 7988</strain>
    </source>
</reference>
<dbReference type="InterPro" id="IPR005914">
    <property type="entry name" value="Acac_CoA_synth"/>
</dbReference>
<comment type="similarity">
    <text evidence="1">Belongs to the ATP-dependent AMP-binding enzyme family.</text>
</comment>
<evidence type="ECO:0000259" key="7">
    <source>
        <dbReference type="Pfam" id="PF16177"/>
    </source>
</evidence>
<accession>A0A1I5MLT8</accession>
<dbReference type="EMBL" id="FOXH01000001">
    <property type="protein sequence ID" value="SFP10552.1"/>
    <property type="molecule type" value="Genomic_DNA"/>
</dbReference>
<feature type="domain" description="AMP-binding enzyme C-terminal" evidence="6">
    <location>
        <begin position="536"/>
        <end position="607"/>
    </location>
</feature>
<evidence type="ECO:0000256" key="3">
    <source>
        <dbReference type="ARBA" id="ARBA00022741"/>
    </source>
</evidence>
<dbReference type="Gene3D" id="3.40.50.12780">
    <property type="entry name" value="N-terminal domain of ligase-like"/>
    <property type="match status" value="1"/>
</dbReference>
<dbReference type="Pfam" id="PF00501">
    <property type="entry name" value="AMP-binding"/>
    <property type="match status" value="1"/>
</dbReference>
<dbReference type="Proteomes" id="UP000199306">
    <property type="component" value="Unassembled WGS sequence"/>
</dbReference>
<dbReference type="InterPro" id="IPR020845">
    <property type="entry name" value="AMP-binding_CS"/>
</dbReference>
<evidence type="ECO:0000259" key="6">
    <source>
        <dbReference type="Pfam" id="PF13193"/>
    </source>
</evidence>
<feature type="domain" description="Acetyl-coenzyme A synthetase N-terminal" evidence="7">
    <location>
        <begin position="38"/>
        <end position="92"/>
    </location>
</feature>
<proteinExistence type="inferred from homology"/>
<dbReference type="InterPro" id="IPR000873">
    <property type="entry name" value="AMP-dep_synth/lig_dom"/>
</dbReference>
<dbReference type="InterPro" id="IPR042099">
    <property type="entry name" value="ANL_N_sf"/>
</dbReference>
<name>A0A1I5MLT8_9BACT</name>
<dbReference type="Gene3D" id="3.30.300.30">
    <property type="match status" value="1"/>
</dbReference>
<dbReference type="InterPro" id="IPR025110">
    <property type="entry name" value="AMP-bd_C"/>
</dbReference>
<dbReference type="Pfam" id="PF13193">
    <property type="entry name" value="AMP-binding_C"/>
    <property type="match status" value="1"/>
</dbReference>
<evidence type="ECO:0000313" key="9">
    <source>
        <dbReference type="Proteomes" id="UP000199306"/>
    </source>
</evidence>
<dbReference type="NCBIfam" id="NF002937">
    <property type="entry name" value="PRK03584.1"/>
    <property type="match status" value="1"/>
</dbReference>
<gene>
    <name evidence="8" type="ORF">SAMN04515674_101364</name>
</gene>
<dbReference type="InterPro" id="IPR032387">
    <property type="entry name" value="ACAS_N"/>
</dbReference>
<dbReference type="PANTHER" id="PTHR42921:SF1">
    <property type="entry name" value="ACETOACETYL-COA SYNTHETASE"/>
    <property type="match status" value="1"/>
</dbReference>
<dbReference type="GO" id="GO:0005524">
    <property type="term" value="F:ATP binding"/>
    <property type="evidence" value="ECO:0007669"/>
    <property type="project" value="UniProtKB-KW"/>
</dbReference>
<keyword evidence="9" id="KW-1185">Reference proteome</keyword>
<feature type="domain" description="AMP-dependent synthetase/ligase" evidence="5">
    <location>
        <begin position="99"/>
        <end position="466"/>
    </location>
</feature>
<sequence length="644" mass="73088">MMNPKILWKPDAETRKTSNLTQFIDYLRSAFQLDFQDYQSLWAWSVNEQEQFWRILFDYFGLSYSGEIKHVLTGNMPQTKWFEGISLNYAENIFTRKNEAIPAIIFKSESEESKHISWDELFSQTASLAAFLRKSGVRKGDRVAGYLPNIPQATVALLATASIGAIWSGASPDFGTESVLERFQQIEPSVFIAIDGYQYNGKQFNKIPQVNELKKQLKSLKSAILIPYLNKNAEVEGFDNWDNIIAEKQEEIAYERVDFSHPLWIVYSSGTTGTPKSIVHSVGGILLEHLKYLCFHNDLKPSERFFWYTTTGWMMWNFLQGSLLAGATAVIYDGSPAFPDIDNLWRFAEKEGIHHFGTSASFIQSCIKSEIHPKDKFNLSKLRSVSSTGSPLSSEGFDWIYESVKENVYLWSMSGGTDVCTAFVGGNPLEVVTEGEIQCRALGVSLEAWDENGQALTDEVGEMVITKAIPSMPVMFWNDPDFKKYSASYFEEYAGIWRHGDWVKISKEGKLVIFGRSDATLNRQGVRIGTAEIYRAVEHLPEISDSLVIHQEKEDCMILFVVLREYSELSELLKQEIRKVLRESYTSRHVPDKIIAVSAIPYTISGKKLEIPVKKILQGIPLEKAVNLGSVRNPEAFEEFKTLI</sequence>
<dbReference type="AlphaFoldDB" id="A0A1I5MLT8"/>
<dbReference type="PANTHER" id="PTHR42921">
    <property type="entry name" value="ACETOACETYL-COA SYNTHETASE"/>
    <property type="match status" value="1"/>
</dbReference>
<dbReference type="STRING" id="1079859.SAMN04515674_101364"/>
<dbReference type="GO" id="GO:0030729">
    <property type="term" value="F:acetoacetate-CoA ligase activity"/>
    <property type="evidence" value="ECO:0007669"/>
    <property type="project" value="InterPro"/>
</dbReference>
<evidence type="ECO:0000256" key="4">
    <source>
        <dbReference type="ARBA" id="ARBA00022840"/>
    </source>
</evidence>
<dbReference type="RefSeq" id="WP_229632881.1">
    <property type="nucleotide sequence ID" value="NZ_FOXH01000001.1"/>
</dbReference>
<keyword evidence="4" id="KW-0067">ATP-binding</keyword>